<evidence type="ECO:0000256" key="1">
    <source>
        <dbReference type="ARBA" id="ARBA00022527"/>
    </source>
</evidence>
<evidence type="ECO:0000259" key="6">
    <source>
        <dbReference type="PROSITE" id="PS50011"/>
    </source>
</evidence>
<dbReference type="Gene3D" id="1.10.510.10">
    <property type="entry name" value="Transferase(Phosphotransferase) domain 1"/>
    <property type="match status" value="1"/>
</dbReference>
<dbReference type="AlphaFoldDB" id="A0A7S2IYS4"/>
<dbReference type="PROSITE" id="PS50011">
    <property type="entry name" value="PROTEIN_KINASE_DOM"/>
    <property type="match status" value="1"/>
</dbReference>
<dbReference type="GO" id="GO:0005524">
    <property type="term" value="F:ATP binding"/>
    <property type="evidence" value="ECO:0007669"/>
    <property type="project" value="UniProtKB-KW"/>
</dbReference>
<keyword evidence="4" id="KW-0418">Kinase</keyword>
<dbReference type="SUPFAM" id="SSF56112">
    <property type="entry name" value="Protein kinase-like (PK-like)"/>
    <property type="match status" value="1"/>
</dbReference>
<evidence type="ECO:0000313" key="7">
    <source>
        <dbReference type="EMBL" id="CAD9533035.1"/>
    </source>
</evidence>
<accession>A0A7S2IYS4</accession>
<sequence length="374" mass="42462">MEHMEGGKQVSANELLTMRTETIGVGQFSRVRLVEVKQLRKYLETLLPPEEAGKEPTIADPPEVSMGVFALKVMKKTEVVRLKQVEHVKAEADILARVSHPFIVNLYHRFQDERNLYLIEEFVQNGSLGTHVRKNRQLPNDTARFYAAQVVMAIQFLHSEHIIYRDLNPENVMLDRGHYVKLIDFGLAKGLNLDDPTARTWTLCGTPEYVAPEVIASKGHSKEVDWWALGIVIFEMLAGYPPWYNIKSHAVYNDVIKEQPDTPQHFDPHVKELIKKLLIKERTKRIGSSKNGAEDIKKHKWYRGLNWAALYNKQMAPPLDGVNDVPYITSTCDIKQFDPYPTSSEESGPLLEVSRDASLFGSWESGTSSGAGKH</sequence>
<dbReference type="PANTHER" id="PTHR24353">
    <property type="entry name" value="CYCLIC NUCLEOTIDE-DEPENDENT PROTEIN KINASE"/>
    <property type="match status" value="1"/>
</dbReference>
<proteinExistence type="predicted"/>
<reference evidence="7" key="1">
    <citation type="submission" date="2021-01" db="EMBL/GenBank/DDBJ databases">
        <authorList>
            <person name="Corre E."/>
            <person name="Pelletier E."/>
            <person name="Niang G."/>
            <person name="Scheremetjew M."/>
            <person name="Finn R."/>
            <person name="Kale V."/>
            <person name="Holt S."/>
            <person name="Cochrane G."/>
            <person name="Meng A."/>
            <person name="Brown T."/>
            <person name="Cohen L."/>
        </authorList>
    </citation>
    <scope>NUCLEOTIDE SEQUENCE</scope>
    <source>
        <strain evidence="7">UTEX LB 985</strain>
    </source>
</reference>
<organism evidence="7">
    <name type="scientific">Haptolina brevifila</name>
    <dbReference type="NCBI Taxonomy" id="156173"/>
    <lineage>
        <taxon>Eukaryota</taxon>
        <taxon>Haptista</taxon>
        <taxon>Haptophyta</taxon>
        <taxon>Prymnesiophyceae</taxon>
        <taxon>Prymnesiales</taxon>
        <taxon>Prymnesiaceae</taxon>
        <taxon>Haptolina</taxon>
    </lineage>
</organism>
<dbReference type="GO" id="GO:0005829">
    <property type="term" value="C:cytosol"/>
    <property type="evidence" value="ECO:0007669"/>
    <property type="project" value="TreeGrafter"/>
</dbReference>
<dbReference type="FunFam" id="1.10.510.10:FF:000005">
    <property type="entry name" value="cAMP-dependent protein kinase catalytic subunit alpha"/>
    <property type="match status" value="1"/>
</dbReference>
<dbReference type="InterPro" id="IPR011009">
    <property type="entry name" value="Kinase-like_dom_sf"/>
</dbReference>
<keyword evidence="5" id="KW-0067">ATP-binding</keyword>
<feature type="domain" description="Protein kinase" evidence="6">
    <location>
        <begin position="17"/>
        <end position="302"/>
    </location>
</feature>
<dbReference type="InterPro" id="IPR000719">
    <property type="entry name" value="Prot_kinase_dom"/>
</dbReference>
<protein>
    <recommendedName>
        <fullName evidence="6">Protein kinase domain-containing protein</fullName>
    </recommendedName>
</protein>
<dbReference type="Gene3D" id="3.30.200.20">
    <property type="entry name" value="Phosphorylase Kinase, domain 1"/>
    <property type="match status" value="1"/>
</dbReference>
<evidence type="ECO:0000256" key="5">
    <source>
        <dbReference type="ARBA" id="ARBA00022840"/>
    </source>
</evidence>
<keyword evidence="3" id="KW-0547">Nucleotide-binding</keyword>
<dbReference type="GO" id="GO:0005952">
    <property type="term" value="C:cAMP-dependent protein kinase complex"/>
    <property type="evidence" value="ECO:0007669"/>
    <property type="project" value="TreeGrafter"/>
</dbReference>
<evidence type="ECO:0000256" key="2">
    <source>
        <dbReference type="ARBA" id="ARBA00022679"/>
    </source>
</evidence>
<name>A0A7S2IYS4_9EUKA</name>
<evidence type="ECO:0000256" key="4">
    <source>
        <dbReference type="ARBA" id="ARBA00022777"/>
    </source>
</evidence>
<evidence type="ECO:0000256" key="3">
    <source>
        <dbReference type="ARBA" id="ARBA00022741"/>
    </source>
</evidence>
<dbReference type="EMBL" id="HBGU01070963">
    <property type="protein sequence ID" value="CAD9533035.1"/>
    <property type="molecule type" value="Transcribed_RNA"/>
</dbReference>
<dbReference type="GO" id="GO:0004691">
    <property type="term" value="F:cAMP-dependent protein kinase activity"/>
    <property type="evidence" value="ECO:0007669"/>
    <property type="project" value="TreeGrafter"/>
</dbReference>
<keyword evidence="2" id="KW-0808">Transferase</keyword>
<keyword evidence="1" id="KW-0723">Serine/threonine-protein kinase</keyword>
<gene>
    <name evidence="7" type="ORF">CBRE1094_LOCUS38739</name>
</gene>
<dbReference type="PANTHER" id="PTHR24353:SF37">
    <property type="entry name" value="CAMP-DEPENDENT PROTEIN KINASE CATALYTIC SUBUNIT PRKX"/>
    <property type="match status" value="1"/>
</dbReference>
<dbReference type="Pfam" id="PF00069">
    <property type="entry name" value="Pkinase"/>
    <property type="match status" value="1"/>
</dbReference>